<evidence type="ECO:0000313" key="3">
    <source>
        <dbReference type="Proteomes" id="UP000663889"/>
    </source>
</evidence>
<gene>
    <name evidence="2" type="ORF">SEV965_LOCUS24279</name>
</gene>
<dbReference type="InterPro" id="IPR001810">
    <property type="entry name" value="F-box_dom"/>
</dbReference>
<dbReference type="SUPFAM" id="SSF52047">
    <property type="entry name" value="RNI-like"/>
    <property type="match status" value="1"/>
</dbReference>
<comment type="caution">
    <text evidence="2">The sequence shown here is derived from an EMBL/GenBank/DDBJ whole genome shotgun (WGS) entry which is preliminary data.</text>
</comment>
<dbReference type="Proteomes" id="UP000663889">
    <property type="component" value="Unassembled WGS sequence"/>
</dbReference>
<reference evidence="2" key="1">
    <citation type="submission" date="2021-02" db="EMBL/GenBank/DDBJ databases">
        <authorList>
            <person name="Nowell W R."/>
        </authorList>
    </citation>
    <scope>NUCLEOTIDE SEQUENCE</scope>
</reference>
<dbReference type="PROSITE" id="PS50181">
    <property type="entry name" value="FBOX"/>
    <property type="match status" value="1"/>
</dbReference>
<dbReference type="EMBL" id="CAJNOU010001864">
    <property type="protein sequence ID" value="CAF1261785.1"/>
    <property type="molecule type" value="Genomic_DNA"/>
</dbReference>
<protein>
    <recommendedName>
        <fullName evidence="1">F-box domain-containing protein</fullName>
    </recommendedName>
</protein>
<feature type="domain" description="F-box" evidence="1">
    <location>
        <begin position="34"/>
        <end position="81"/>
    </location>
</feature>
<proteinExistence type="predicted"/>
<evidence type="ECO:0000259" key="1">
    <source>
        <dbReference type="PROSITE" id="PS50181"/>
    </source>
</evidence>
<dbReference type="InterPro" id="IPR032675">
    <property type="entry name" value="LRR_dom_sf"/>
</dbReference>
<dbReference type="AlphaFoldDB" id="A0A815ATM7"/>
<accession>A0A815ATM7</accession>
<organism evidence="2 3">
    <name type="scientific">Rotaria sordida</name>
    <dbReference type="NCBI Taxonomy" id="392033"/>
    <lineage>
        <taxon>Eukaryota</taxon>
        <taxon>Metazoa</taxon>
        <taxon>Spiralia</taxon>
        <taxon>Gnathifera</taxon>
        <taxon>Rotifera</taxon>
        <taxon>Eurotatoria</taxon>
        <taxon>Bdelloidea</taxon>
        <taxon>Philodinida</taxon>
        <taxon>Philodinidae</taxon>
        <taxon>Rotaria</taxon>
    </lineage>
</organism>
<dbReference type="Gene3D" id="3.80.10.10">
    <property type="entry name" value="Ribonuclease Inhibitor"/>
    <property type="match status" value="2"/>
</dbReference>
<sequence length="609" mass="72996">MQRTKQQEKDIEQNLRRIQKLQLENSVTKINSNKYTMEDFPNEIFYEIFEYLDLYDIYKGFYNLNTRFRDLTIHANVLTKINPSIMSNSNFKDYYQNIVKPNQKQINFLRLINPFAINIIFPSPRTILNFNSLETLILDNLHNKKFDEFFDHFMHLPNLHSLNISLTEGIKSLYILFCQIFRLPKLKYCKIEYYSENNEEPLYIDLNYNCSSIEHLIINGPFPFNTFNNLLCCLPKLKHLSMNSIVGSQMISEIQELSPIELKYFKHISLKIDYIHFGKFEKIIKDFFHHVQTLHLTIIGDKSSLDAKQYQELITSYMPYLRIFDINHEYSIGKNDLTYHDIINQFNSSFWIENKWFFTHQHRRTLGPHTGIFYSTAPYRRKYYTYYLTLNNEVCSHIQENVNSVKHLHIVSQGIQNNVLNYFPNVNQLSIRYISKKQNESTIAILQRIVPLKQLTTLFIKYTDLPVEYLIKLLYFAPNVHTLNLIELPSSVTDLKLIKENETSKCVSNMNKIENLTIRRWITFYEIPFILHFFPKLKYLKTQILTHETRKIIRLLLSETRNRIRNLLYLCIPWVSKRSLKEIKFLIKSEKLLHNYSIIYVNETLHLWW</sequence>
<name>A0A815ATM7_9BILA</name>
<evidence type="ECO:0000313" key="2">
    <source>
        <dbReference type="EMBL" id="CAF1261785.1"/>
    </source>
</evidence>